<evidence type="ECO:0008006" key="4">
    <source>
        <dbReference type="Google" id="ProtNLM"/>
    </source>
</evidence>
<evidence type="ECO:0000256" key="1">
    <source>
        <dbReference type="SAM" id="SignalP"/>
    </source>
</evidence>
<keyword evidence="1" id="KW-0732">Signal</keyword>
<protein>
    <recommendedName>
        <fullName evidence="4">Chitin-binding type-4 domain-containing protein</fullName>
    </recommendedName>
</protein>
<comment type="caution">
    <text evidence="2">The sequence shown here is derived from an EMBL/GenBank/DDBJ whole genome shotgun (WGS) entry which is preliminary data.</text>
</comment>
<evidence type="ECO:0000313" key="3">
    <source>
        <dbReference type="Proteomes" id="UP000673691"/>
    </source>
</evidence>
<dbReference type="EMBL" id="JAEFCI010000405">
    <property type="protein sequence ID" value="KAG5463569.1"/>
    <property type="molecule type" value="Genomic_DNA"/>
</dbReference>
<dbReference type="AlphaFoldDB" id="A0A8H8DM33"/>
<organism evidence="2 3">
    <name type="scientific">Olpidium bornovanus</name>
    <dbReference type="NCBI Taxonomy" id="278681"/>
    <lineage>
        <taxon>Eukaryota</taxon>
        <taxon>Fungi</taxon>
        <taxon>Fungi incertae sedis</taxon>
        <taxon>Olpidiomycota</taxon>
        <taxon>Olpidiomycotina</taxon>
        <taxon>Olpidiomycetes</taxon>
        <taxon>Olpidiales</taxon>
        <taxon>Olpidiaceae</taxon>
        <taxon>Olpidium</taxon>
    </lineage>
</organism>
<proteinExistence type="predicted"/>
<name>A0A8H8DM33_9FUNG</name>
<dbReference type="OrthoDB" id="2342176at2759"/>
<evidence type="ECO:0000313" key="2">
    <source>
        <dbReference type="EMBL" id="KAG5463569.1"/>
    </source>
</evidence>
<feature type="non-terminal residue" evidence="2">
    <location>
        <position position="190"/>
    </location>
</feature>
<sequence length="190" mass="20288">MVSFRLAHLKAAICAATLVCMAGLVDGDAYMVYPEPYSRSDLHGVGCYDPGNGLTSDCPGPCDTPAAASEAATPLVFERGQNVTVKWATNGHTGGFVQLSLLKRSDDLTDEMTKLSFYNPGAIRSFVCFEPYLRCEESSGLTYTGANGVVHKSSVCSATVPLDIGMDDGMWTIQWMWFGGYSDAAKKGTG</sequence>
<feature type="chain" id="PRO_5034487554" description="Chitin-binding type-4 domain-containing protein" evidence="1">
    <location>
        <begin position="28"/>
        <end position="190"/>
    </location>
</feature>
<accession>A0A8H8DM33</accession>
<feature type="signal peptide" evidence="1">
    <location>
        <begin position="1"/>
        <end position="27"/>
    </location>
</feature>
<gene>
    <name evidence="2" type="ORF">BJ554DRAFT_6380</name>
</gene>
<reference evidence="2 3" key="1">
    <citation type="journal article" name="Sci. Rep.">
        <title>Genome-scale phylogenetic analyses confirm Olpidium as the closest living zoosporic fungus to the non-flagellated, terrestrial fungi.</title>
        <authorList>
            <person name="Chang Y."/>
            <person name="Rochon D."/>
            <person name="Sekimoto S."/>
            <person name="Wang Y."/>
            <person name="Chovatia M."/>
            <person name="Sandor L."/>
            <person name="Salamov A."/>
            <person name="Grigoriev I.V."/>
            <person name="Stajich J.E."/>
            <person name="Spatafora J.W."/>
        </authorList>
    </citation>
    <scope>NUCLEOTIDE SEQUENCE [LARGE SCALE GENOMIC DNA]</scope>
    <source>
        <strain evidence="2">S191</strain>
    </source>
</reference>
<dbReference type="Proteomes" id="UP000673691">
    <property type="component" value="Unassembled WGS sequence"/>
</dbReference>
<keyword evidence="3" id="KW-1185">Reference proteome</keyword>